<dbReference type="InterPro" id="IPR001757">
    <property type="entry name" value="P_typ_ATPase"/>
</dbReference>
<dbReference type="SUPFAM" id="SSF56784">
    <property type="entry name" value="HAD-like"/>
    <property type="match status" value="1"/>
</dbReference>
<keyword evidence="2 8" id="KW-0812">Transmembrane</keyword>
<keyword evidence="11" id="KW-1185">Reference proteome</keyword>
<dbReference type="SUPFAM" id="SSF81665">
    <property type="entry name" value="Calcium ATPase, transmembrane domain M"/>
    <property type="match status" value="1"/>
</dbReference>
<dbReference type="Gene3D" id="3.40.50.1000">
    <property type="entry name" value="HAD superfamily/HAD-like"/>
    <property type="match status" value="1"/>
</dbReference>
<dbReference type="Gene3D" id="1.20.1110.10">
    <property type="entry name" value="Calcium-transporting ATPase, transmembrane domain"/>
    <property type="match status" value="1"/>
</dbReference>
<sequence>MAMACLGDVSCLGAEDEDTLLVSKKGDLEAGEKMVEMHDIKVKPEVVKDYTEEQLSEPHGVAKPFMLEAVVSTMTELIVDKGPEDPELVKERHRHRFDGKAAVKLAGHKTETLTTFKTMEMSDLQVHEVPLPLLAADMKSDLKAGLSAAAAADKLAEDGLNVLESPPKVTFLMLFLIQLTQFIIALLLGACVVSAAINATNKDRRGNPLAYVDSIAIFIIVMLNAVIAASTEASANGALDALSALSSPISTVVRGGAEVEVDSSHIVIGDIVVLGTGDVVPADCRVLSAADLKVNEMLLTGESEDVSKTDKVKKKAPGAAEKLTADTMIFSSCTVKAGNCKAMVVRTGMRTRVGQIAALLAGDGAKQEGCLPDTSANQTPLQVSLGKLSVQIGVLAIGCCLLVFVMGLALGVKDPTGASPGWLYMILISVTLTVAAIPEGLPLTVTISLSTGCSEMVKENVLMRKIAAVETLGSASVICTDKTGTLTEGKMRCVKMFVASTDYDVTGKGFDPTVGSVGAAGAAVAADMSFDGADDRKDDPKVKLLLTSALCCSSTTLTKESEGGEEKWTPKGNSSEAPIVVCAAKCGLWAKDLEPKFPLVTEIPFSSSRKMMIKVTKNECGELAGVEKAVGLDANYVAHIKGAPNYILKGCDKILRPDGSVTPVTEEDKDALLAKVDELSSMALRVLAIALKPLESLPYDQDAEIEDKFAAIVKNITFVGLVASIDPERAGVKAAIEVAANASIRTVMITGDYLKTAAAIAKNIAILPEDGSLDKTGAVDCNDLRPGDDYLSNPDMDALTARVNVFARAKPEDKLEIVKSLQRQGLVSAMTGDGVNDAPALKEADIGVSMGLEGTEVAKGASDMILTDDNFCSIVKAVEKGRGIYSGIQKFVSFIMSVHFAEVVQIFLCVVSGLPIMRVPLQILFLVLVTDLPPAIALGVEPGEPGIMNKTPRPKTQPVVMPWMWRCIVANGLIMTAGITATYLVALRAYAGTYIQDQITDGDRNHCDVWGRDGAFGSQKWYDDPDDDNLKECTKFAIRKARTVAFIALVWAENLRAYSARSFTKPIWNNMFSNPTMNKAVFLGQICLYCGLFLPGLSSGVLDLHPLPRAGHDGIQAYGWGIAVCGALSCLLGCELYKFAMSFNPPNV</sequence>
<dbReference type="SUPFAM" id="SSF81653">
    <property type="entry name" value="Calcium ATPase, transduction domain A"/>
    <property type="match status" value="1"/>
</dbReference>
<organism evidence="10 11">
    <name type="scientific">Aureococcus anophagefferens</name>
    <name type="common">Harmful bloom alga</name>
    <dbReference type="NCBI Taxonomy" id="44056"/>
    <lineage>
        <taxon>Eukaryota</taxon>
        <taxon>Sar</taxon>
        <taxon>Stramenopiles</taxon>
        <taxon>Ochrophyta</taxon>
        <taxon>Pelagophyceae</taxon>
        <taxon>Pelagomonadales</taxon>
        <taxon>Pelagomonadaceae</taxon>
        <taxon>Aureococcus</taxon>
    </lineage>
</organism>
<feature type="transmembrane region" description="Helical" evidence="8">
    <location>
        <begin position="1117"/>
        <end position="1137"/>
    </location>
</feature>
<keyword evidence="6 8" id="KW-1133">Transmembrane helix</keyword>
<feature type="transmembrane region" description="Helical" evidence="8">
    <location>
        <begin position="422"/>
        <end position="441"/>
    </location>
</feature>
<dbReference type="PROSITE" id="PS00154">
    <property type="entry name" value="ATPASE_E1_E2"/>
    <property type="match status" value="1"/>
</dbReference>
<dbReference type="Gene3D" id="3.40.1110.10">
    <property type="entry name" value="Calcium-transporting ATPase, cytoplasmic domain N"/>
    <property type="match status" value="1"/>
</dbReference>
<evidence type="ECO:0000256" key="1">
    <source>
        <dbReference type="ARBA" id="ARBA00004141"/>
    </source>
</evidence>
<reference evidence="10 11" key="1">
    <citation type="submission" date="2024-03" db="EMBL/GenBank/DDBJ databases">
        <title>Aureococcus anophagefferens CCMP1851 and Kratosvirus quantuckense: Draft genome of a second virus-susceptible host strain in the model system.</title>
        <authorList>
            <person name="Chase E."/>
            <person name="Truchon A.R."/>
            <person name="Schepens W."/>
            <person name="Wilhelm S.W."/>
        </authorList>
    </citation>
    <scope>NUCLEOTIDE SEQUENCE [LARGE SCALE GENOMIC DNA]</scope>
    <source>
        <strain evidence="10 11">CCMP1851</strain>
    </source>
</reference>
<dbReference type="Gene3D" id="2.70.150.10">
    <property type="entry name" value="Calcium-transporting ATPase, cytoplasmic transduction domain A"/>
    <property type="match status" value="1"/>
</dbReference>
<dbReference type="InterPro" id="IPR023298">
    <property type="entry name" value="ATPase_P-typ_TM_dom_sf"/>
</dbReference>
<evidence type="ECO:0000256" key="2">
    <source>
        <dbReference type="ARBA" id="ARBA00022692"/>
    </source>
</evidence>
<dbReference type="InterPro" id="IPR044492">
    <property type="entry name" value="P_typ_ATPase_HD_dom"/>
</dbReference>
<evidence type="ECO:0000256" key="5">
    <source>
        <dbReference type="ARBA" id="ARBA00022967"/>
    </source>
</evidence>
<evidence type="ECO:0000256" key="3">
    <source>
        <dbReference type="ARBA" id="ARBA00022741"/>
    </source>
</evidence>
<dbReference type="SFLD" id="SFLDG00002">
    <property type="entry name" value="C1.7:_P-type_atpase_like"/>
    <property type="match status" value="1"/>
</dbReference>
<comment type="caution">
    <text evidence="10">The sequence shown here is derived from an EMBL/GenBank/DDBJ whole genome shotgun (WGS) entry which is preliminary data.</text>
</comment>
<feature type="transmembrane region" description="Helical" evidence="8">
    <location>
        <begin position="171"/>
        <end position="197"/>
    </location>
</feature>
<dbReference type="InterPro" id="IPR023299">
    <property type="entry name" value="ATPase_P-typ_cyto_dom_N"/>
</dbReference>
<feature type="transmembrane region" description="Helical" evidence="8">
    <location>
        <begin position="891"/>
        <end position="911"/>
    </location>
</feature>
<dbReference type="InterPro" id="IPR006068">
    <property type="entry name" value="ATPase_P-typ_cation-transptr_C"/>
</dbReference>
<feature type="transmembrane region" description="Helical" evidence="8">
    <location>
        <begin position="923"/>
        <end position="943"/>
    </location>
</feature>
<evidence type="ECO:0000256" key="4">
    <source>
        <dbReference type="ARBA" id="ARBA00022840"/>
    </source>
</evidence>
<dbReference type="SFLD" id="SFLDS00003">
    <property type="entry name" value="Haloacid_Dehalogenase"/>
    <property type="match status" value="1"/>
</dbReference>
<dbReference type="InterPro" id="IPR018303">
    <property type="entry name" value="ATPase_P-typ_P_site"/>
</dbReference>
<dbReference type="Pfam" id="PF00689">
    <property type="entry name" value="Cation_ATPase_C"/>
    <property type="match status" value="1"/>
</dbReference>
<evidence type="ECO:0000256" key="7">
    <source>
        <dbReference type="ARBA" id="ARBA00023136"/>
    </source>
</evidence>
<dbReference type="InterPro" id="IPR036412">
    <property type="entry name" value="HAD-like_sf"/>
</dbReference>
<evidence type="ECO:0000313" key="10">
    <source>
        <dbReference type="EMBL" id="KAK7233187.1"/>
    </source>
</evidence>
<comment type="subcellular location">
    <subcellularLocation>
        <location evidence="1">Membrane</location>
        <topology evidence="1">Multi-pass membrane protein</topology>
    </subcellularLocation>
</comment>
<name>A0ABR1FLU7_AURAN</name>
<dbReference type="InterPro" id="IPR023214">
    <property type="entry name" value="HAD_sf"/>
</dbReference>
<gene>
    <name evidence="10" type="primary">ENA2</name>
    <name evidence="10" type="ORF">SO694_00038040</name>
</gene>
<feature type="transmembrane region" description="Helical" evidence="8">
    <location>
        <begin position="209"/>
        <end position="229"/>
    </location>
</feature>
<dbReference type="Pfam" id="PF00122">
    <property type="entry name" value="E1-E2_ATPase"/>
    <property type="match status" value="1"/>
</dbReference>
<feature type="transmembrane region" description="Helical" evidence="8">
    <location>
        <begin position="1080"/>
        <end position="1097"/>
    </location>
</feature>
<dbReference type="InterPro" id="IPR008250">
    <property type="entry name" value="ATPase_P-typ_transduc_dom_A_sf"/>
</dbReference>
<evidence type="ECO:0000256" key="6">
    <source>
        <dbReference type="ARBA" id="ARBA00022989"/>
    </source>
</evidence>
<dbReference type="SMART" id="SM00831">
    <property type="entry name" value="Cation_ATPase_N"/>
    <property type="match status" value="1"/>
</dbReference>
<dbReference type="SFLD" id="SFLDF00027">
    <property type="entry name" value="p-type_atpase"/>
    <property type="match status" value="1"/>
</dbReference>
<proteinExistence type="predicted"/>
<keyword evidence="4" id="KW-0067">ATP-binding</keyword>
<dbReference type="Pfam" id="PF13246">
    <property type="entry name" value="Cation_ATPase"/>
    <property type="match status" value="1"/>
</dbReference>
<feature type="transmembrane region" description="Helical" evidence="8">
    <location>
        <begin position="963"/>
        <end position="986"/>
    </location>
</feature>
<evidence type="ECO:0000259" key="9">
    <source>
        <dbReference type="SMART" id="SM00831"/>
    </source>
</evidence>
<dbReference type="Pfam" id="PF00690">
    <property type="entry name" value="Cation_ATPase_N"/>
    <property type="match status" value="1"/>
</dbReference>
<dbReference type="SUPFAM" id="SSF81660">
    <property type="entry name" value="Metal cation-transporting ATPase, ATP-binding domain N"/>
    <property type="match status" value="1"/>
</dbReference>
<dbReference type="NCBIfam" id="TIGR01494">
    <property type="entry name" value="ATPase_P-type"/>
    <property type="match status" value="3"/>
</dbReference>
<feature type="domain" description="Cation-transporting P-type ATPase N-terminal" evidence="9">
    <location>
        <begin position="125"/>
        <end position="199"/>
    </location>
</feature>
<accession>A0ABR1FLU7</accession>
<protein>
    <submittedName>
        <fullName evidence="10">Calcium-transporting ATPase</fullName>
    </submittedName>
</protein>
<dbReference type="PANTHER" id="PTHR43294">
    <property type="entry name" value="SODIUM/POTASSIUM-TRANSPORTING ATPASE SUBUNIT ALPHA"/>
    <property type="match status" value="1"/>
</dbReference>
<dbReference type="EMBL" id="JBBJCI010000363">
    <property type="protein sequence ID" value="KAK7233187.1"/>
    <property type="molecule type" value="Genomic_DNA"/>
</dbReference>
<keyword evidence="7 8" id="KW-0472">Membrane</keyword>
<dbReference type="InterPro" id="IPR059000">
    <property type="entry name" value="ATPase_P-type_domA"/>
</dbReference>
<dbReference type="PRINTS" id="PR00119">
    <property type="entry name" value="CATATPASE"/>
</dbReference>
<dbReference type="InterPro" id="IPR004014">
    <property type="entry name" value="ATPase_P-typ_cation-transptr_N"/>
</dbReference>
<dbReference type="InterPro" id="IPR050510">
    <property type="entry name" value="Cation_transp_ATPase_P-type"/>
</dbReference>
<keyword evidence="3" id="KW-0547">Nucleotide-binding</keyword>
<keyword evidence="5" id="KW-1278">Translocase</keyword>
<evidence type="ECO:0000256" key="8">
    <source>
        <dbReference type="SAM" id="Phobius"/>
    </source>
</evidence>
<dbReference type="PANTHER" id="PTHR43294:SF20">
    <property type="entry name" value="P-TYPE ATPASE"/>
    <property type="match status" value="1"/>
</dbReference>
<evidence type="ECO:0000313" key="11">
    <source>
        <dbReference type="Proteomes" id="UP001363151"/>
    </source>
</evidence>
<feature type="transmembrane region" description="Helical" evidence="8">
    <location>
        <begin position="388"/>
        <end position="410"/>
    </location>
</feature>
<dbReference type="Proteomes" id="UP001363151">
    <property type="component" value="Unassembled WGS sequence"/>
</dbReference>